<evidence type="ECO:0000313" key="3">
    <source>
        <dbReference type="EMBL" id="ROQ19800.1"/>
    </source>
</evidence>
<dbReference type="Proteomes" id="UP000273643">
    <property type="component" value="Unassembled WGS sequence"/>
</dbReference>
<sequence>MNTLPRIALTFFAALSSVAAFAQGDGTSDKKADFNVKLQAGSAYDSTLSVASLDQTSNQGDWANVFYGRVAGELYPTERITLKGSYSLSSRRYHEVSEFDQDLGIASLDAAIDLAGITWGLSRHIADAKLASEPLLDLTKDSFYAAKLFSSGVYVRGAYTESEKRFENNRDRNADGEELAGDVYYFFNDARTFWSLGVSRQEEEAYSPAFDNTALKLRARYSHTGSIAGQESRIQLGWRYQDRDYGNEQSLPVTDNETGEGLPGTGDPMSPTGTGTRHDRSHVVEAIWTLSFLEWLALETKVEHGNYRSNFDAADYRETGVSALLSVEF</sequence>
<dbReference type="OrthoDB" id="6380601at2"/>
<comment type="caution">
    <text evidence="3">The sequence shown here is derived from an EMBL/GenBank/DDBJ whole genome shotgun (WGS) entry which is preliminary data.</text>
</comment>
<organism evidence="3 4">
    <name type="scientific">Marinimicrobium koreense</name>
    <dbReference type="NCBI Taxonomy" id="306545"/>
    <lineage>
        <taxon>Bacteria</taxon>
        <taxon>Pseudomonadati</taxon>
        <taxon>Pseudomonadota</taxon>
        <taxon>Gammaproteobacteria</taxon>
        <taxon>Cellvibrionales</taxon>
        <taxon>Cellvibrionaceae</taxon>
        <taxon>Marinimicrobium</taxon>
    </lineage>
</organism>
<evidence type="ECO:0008006" key="5">
    <source>
        <dbReference type="Google" id="ProtNLM"/>
    </source>
</evidence>
<feature type="compositionally biased region" description="Polar residues" evidence="1">
    <location>
        <begin position="247"/>
        <end position="256"/>
    </location>
</feature>
<protein>
    <recommendedName>
        <fullName evidence="5">Beta-barrel porin 2</fullName>
    </recommendedName>
</protein>
<keyword evidence="4" id="KW-1185">Reference proteome</keyword>
<proteinExistence type="predicted"/>
<dbReference type="RefSeq" id="WP_123637099.1">
    <property type="nucleotide sequence ID" value="NZ_RJUK01000001.1"/>
</dbReference>
<accession>A0A3N1NZF9</accession>
<reference evidence="3 4" key="1">
    <citation type="submission" date="2018-11" db="EMBL/GenBank/DDBJ databases">
        <title>Genomic Encyclopedia of Type Strains, Phase IV (KMG-IV): sequencing the most valuable type-strain genomes for metagenomic binning, comparative biology and taxonomic classification.</title>
        <authorList>
            <person name="Goeker M."/>
        </authorList>
    </citation>
    <scope>NUCLEOTIDE SEQUENCE [LARGE SCALE GENOMIC DNA]</scope>
    <source>
        <strain evidence="3 4">DSM 16974</strain>
    </source>
</reference>
<dbReference type="EMBL" id="RJUK01000001">
    <property type="protein sequence ID" value="ROQ19800.1"/>
    <property type="molecule type" value="Genomic_DNA"/>
</dbReference>
<dbReference type="AlphaFoldDB" id="A0A3N1NZF9"/>
<name>A0A3N1NZF9_9GAMM</name>
<keyword evidence="2" id="KW-0732">Signal</keyword>
<feature type="signal peptide" evidence="2">
    <location>
        <begin position="1"/>
        <end position="22"/>
    </location>
</feature>
<evidence type="ECO:0000256" key="2">
    <source>
        <dbReference type="SAM" id="SignalP"/>
    </source>
</evidence>
<feature type="chain" id="PRO_5017961320" description="Beta-barrel porin 2" evidence="2">
    <location>
        <begin position="23"/>
        <end position="329"/>
    </location>
</feature>
<feature type="region of interest" description="Disordered" evidence="1">
    <location>
        <begin position="246"/>
        <end position="278"/>
    </location>
</feature>
<evidence type="ECO:0000313" key="4">
    <source>
        <dbReference type="Proteomes" id="UP000273643"/>
    </source>
</evidence>
<gene>
    <name evidence="3" type="ORF">EDC38_0388</name>
</gene>
<evidence type="ECO:0000256" key="1">
    <source>
        <dbReference type="SAM" id="MobiDB-lite"/>
    </source>
</evidence>